<reference evidence="3 4" key="1">
    <citation type="journal article" date="2014" name="Virology">
        <title>Metagenomic shotgun sequencing of a Bunyavirus in wild-caught Aedes aegypti from Thailand informs the evolutionary and genomic history of the Phleboviruses.</title>
        <authorList>
            <person name="Chandler J.A."/>
            <person name="Thongsripong P."/>
            <person name="Green A."/>
            <person name="Kittayapong P."/>
            <person name="Wilcox B.A."/>
            <person name="Schroth G.P."/>
            <person name="Kapan D.D."/>
            <person name="Bennett S.N."/>
        </authorList>
    </citation>
    <scope>NUCLEOTIDE SEQUENCE [LARGE SCALE GENOMIC DNA]</scope>
</reference>
<dbReference type="EMBL" id="KM001086">
    <property type="protein sequence ID" value="AIF71031.1"/>
    <property type="molecule type" value="Viral_cRNA"/>
</dbReference>
<evidence type="ECO:0000259" key="2">
    <source>
        <dbReference type="Pfam" id="PF07245"/>
    </source>
</evidence>
<sequence length="1237" mass="138083">MAISIRVSLVLMLMMNGVRAERREVTVSISDLSALQNDLLSNGMNSRAVEMIYAAASCNLRRHEDLDSKISRLMDPIEQMHASMNGLLNEMLRRNENLSEKEGTLDLVFRHRLITETETIPQKTIVKSEADHKVYPAITNHDEAEYLAMGYREETIDPELCKTYAVVKDLIAQSKTRRHEVLKLAHSHYGFTGPHTISGLAKFYFDYVTKNYDERIKVMGLAKILGEFTTLVSDAYFLEDAFKAHKEKCGLNLEHQRKKRNVMQSMISAGVCTRNFGPGMIGPLAEVKFMSKVPFRSTLKSGSLTALGVCSEAQTAWSGVVERSHYRNAISASYKSGVEACVRVAVCPSNHSFNGVDCDNTKPIGEFSNIEDLELSVIRNRVPLSELPDELKELSKTYCSIQGKTVTNGKQCEKPVKSTERFTMYSIGGKWLFTDKDVLVAHGQDVTNLCFFNCDGGCPRDCHQCKGDEAYESVFGKWPNANCSCRYCEDCSDLYMQIGSAKVGIDAVAHANWDVTIPVREEESVQCSGCKVSCRGRSLRVERDIKFDIIHLCVHDNCRLISEQKTDFDYVLPSEFLHVTDFRVMFFRSDGKGKTVLSVSCYDSHTCLALHCDLCLPRFANPHCYKAVNWVILVLAISSLILVIPLACIIYRIAKLALYVLLSPAKLAYKITRALCKKCTRKSRSMVSTTSERLTQFADEQDEIVRVRTMNKPFSVSLVVILILIPCALTCENVITVDSKVLSCLPSTAGEIKCAINTIIEVPLSSLGEESCINVNDQSGNVVHIIKLRTSAIRQKCSKSVLYYTNDADFKLLNVFRCRNAGECEDDNCEKIKTEGPVPVPSANKDKAGFHGCTRVTGFWGKGCFYASQACQFYKIELQNTERKSYEVSRCSEWFWEVKVNITVSSKDGVRNETLILDNTLPTKTIIGQIQVLSVNTPVITITDKCFLRKLSGSMLTAIVDCSNRNHPIIGKIGGVQCATPTLAERASKSCLIDYNSIHVVAQDDNVVFVNRFSNASEEWKNNLLPSNLTMSVVSEDASGVIYLHHTGQASYNVRIRMEDYKISYTVVRATCEAHFRKLRGCANCGTGATLEVEVILTNSVRSPVTVKCPSALNTGSELVISANPLTKFKLSFSVSEIEEKCVISCSGNVVEIDVRGELINNIRIQNQNQTNLLGRGSDFFASIPWGNFGFLRYFYLVIGVLLVIPVVYILYIGLIKCATRVVCSRKISRQRKGKKY</sequence>
<dbReference type="Gene3D" id="2.60.98.50">
    <property type="match status" value="1"/>
</dbReference>
<keyword evidence="1" id="KW-0812">Transmembrane</keyword>
<feature type="transmembrane region" description="Helical" evidence="1">
    <location>
        <begin position="714"/>
        <end position="735"/>
    </location>
</feature>
<dbReference type="Gene3D" id="2.60.40.3770">
    <property type="match status" value="1"/>
</dbReference>
<protein>
    <submittedName>
        <fullName evidence="3">Glycoprotein</fullName>
    </submittedName>
</protein>
<name>A0A075LY07_9VIRU</name>
<feature type="transmembrane region" description="Helical" evidence="1">
    <location>
        <begin position="1194"/>
        <end position="1216"/>
    </location>
</feature>
<proteinExistence type="predicted"/>
<dbReference type="Pfam" id="PF07245">
    <property type="entry name" value="Phlebovirus_G2"/>
    <property type="match status" value="1"/>
</dbReference>
<feature type="domain" description="Phlebovirus glycoprotein G2 fusion" evidence="2">
    <location>
        <begin position="731"/>
        <end position="1053"/>
    </location>
</feature>
<accession>A0A075LY07</accession>
<organism evidence="3 4">
    <name type="scientific">Phasivirus phasiense</name>
    <dbReference type="NCBI Taxonomy" id="3052631"/>
    <lineage>
        <taxon>Viruses</taxon>
        <taxon>Riboviria</taxon>
        <taxon>Orthornavirae</taxon>
        <taxon>Negarnaviricota</taxon>
        <taxon>Polyploviricotina</taxon>
        <taxon>Bunyaviricetes</taxon>
        <taxon>Hareavirales</taxon>
        <taxon>Phenuiviridae</taxon>
        <taxon>Phasivirus</taxon>
    </lineage>
</organism>
<dbReference type="Proteomes" id="UP000170237">
    <property type="component" value="Genome"/>
</dbReference>
<keyword evidence="1" id="KW-1133">Transmembrane helix</keyword>
<evidence type="ECO:0000313" key="3">
    <source>
        <dbReference type="EMBL" id="AIF71031.1"/>
    </source>
</evidence>
<dbReference type="InterPro" id="IPR009878">
    <property type="entry name" value="Phlebovirus_G2_fusion"/>
</dbReference>
<evidence type="ECO:0000313" key="4">
    <source>
        <dbReference type="Proteomes" id="UP000170237"/>
    </source>
</evidence>
<evidence type="ECO:0000256" key="1">
    <source>
        <dbReference type="SAM" id="Phobius"/>
    </source>
</evidence>
<keyword evidence="1" id="KW-0472">Membrane</keyword>
<feature type="transmembrane region" description="Helical" evidence="1">
    <location>
        <begin position="627"/>
        <end position="651"/>
    </location>
</feature>